<feature type="transmembrane region" description="Helical" evidence="10">
    <location>
        <begin position="188"/>
        <end position="207"/>
    </location>
</feature>
<keyword evidence="2" id="KW-1003">Cell membrane</keyword>
<keyword evidence="9 10" id="KW-0807">Transducer</keyword>
<name>T1H908_RHOPR</name>
<feature type="transmembrane region" description="Helical" evidence="10">
    <location>
        <begin position="262"/>
        <end position="283"/>
    </location>
</feature>
<reference evidence="11" key="1">
    <citation type="submission" date="2015-05" db="UniProtKB">
        <authorList>
            <consortium name="EnsemblMetazoa"/>
        </authorList>
    </citation>
    <scope>IDENTIFICATION</scope>
</reference>
<keyword evidence="3 10" id="KW-0716">Sensory transduction</keyword>
<dbReference type="InterPro" id="IPR004117">
    <property type="entry name" value="7tm6_olfct_rcpt"/>
</dbReference>
<keyword evidence="8 10" id="KW-0675">Receptor</keyword>
<evidence type="ECO:0000313" key="12">
    <source>
        <dbReference type="Proteomes" id="UP000015103"/>
    </source>
</evidence>
<evidence type="ECO:0000256" key="8">
    <source>
        <dbReference type="ARBA" id="ARBA00023170"/>
    </source>
</evidence>
<dbReference type="Pfam" id="PF02949">
    <property type="entry name" value="7tm_6"/>
    <property type="match status" value="1"/>
</dbReference>
<dbReference type="HOGENOM" id="CLU_697014_0_0_1"/>
<evidence type="ECO:0000256" key="4">
    <source>
        <dbReference type="ARBA" id="ARBA00022692"/>
    </source>
</evidence>
<feature type="transmembrane region" description="Helical" evidence="10">
    <location>
        <begin position="65"/>
        <end position="83"/>
    </location>
</feature>
<evidence type="ECO:0000256" key="9">
    <source>
        <dbReference type="ARBA" id="ARBA00023224"/>
    </source>
</evidence>
<dbReference type="FunCoup" id="T1H908">
    <property type="interactions" value="76"/>
</dbReference>
<dbReference type="GO" id="GO:0004984">
    <property type="term" value="F:olfactory receptor activity"/>
    <property type="evidence" value="ECO:0007669"/>
    <property type="project" value="InterPro"/>
</dbReference>
<evidence type="ECO:0000256" key="2">
    <source>
        <dbReference type="ARBA" id="ARBA00022475"/>
    </source>
</evidence>
<feature type="transmembrane region" description="Helical" evidence="10">
    <location>
        <begin position="295"/>
        <end position="317"/>
    </location>
</feature>
<evidence type="ECO:0000256" key="3">
    <source>
        <dbReference type="ARBA" id="ARBA00022606"/>
    </source>
</evidence>
<dbReference type="OMA" id="HHIVILS"/>
<dbReference type="PANTHER" id="PTHR21137">
    <property type="entry name" value="ODORANT RECEPTOR"/>
    <property type="match status" value="1"/>
</dbReference>
<accession>T1H908</accession>
<feature type="transmembrane region" description="Helical" evidence="10">
    <location>
        <begin position="35"/>
        <end position="53"/>
    </location>
</feature>
<evidence type="ECO:0000313" key="11">
    <source>
        <dbReference type="EnsemblMetazoa" id="RPRC000507-PA"/>
    </source>
</evidence>
<dbReference type="GO" id="GO:0007165">
    <property type="term" value="P:signal transduction"/>
    <property type="evidence" value="ECO:0007669"/>
    <property type="project" value="UniProtKB-KW"/>
</dbReference>
<comment type="subcellular location">
    <subcellularLocation>
        <location evidence="1 10">Cell membrane</location>
        <topology evidence="1 10">Multi-pass membrane protein</topology>
    </subcellularLocation>
</comment>
<dbReference type="PANTHER" id="PTHR21137:SF35">
    <property type="entry name" value="ODORANT RECEPTOR 19A-RELATED"/>
    <property type="match status" value="1"/>
</dbReference>
<sequence length="392" mass="45739">MKKDLSDVIHILKITMIWYDFTGSRFANIKISFQYVRLIVNIFTWFSAVFSMYLEGFPTNFDGRYYYCAMLFLCWCHSLEFCINKKKVENLVKKFQELMKSQNDASLDEKDLKNMLIAIKFYVSNLFLFAVSYYISPVIIDICLAIFSPDSKIFKVPFCFDSLLDDGVRNIKYYFIVIYQGIWVMENMLNHAGSIGILSIFVMYLGIQIKVLAQKIDKFSADVLKRDALYNPTLTKKETEVLKDLVKHHIVILSLTEQIKEYFGFAYLIQNLVAAFCLGLTMISTVNLLDQEEYFLVAMNLLSCFMVVVLSFSACYVGEYLHSQNTFIYYKICNIPWYALNSKTRKDVGLIMALALRERGIDYHDMSALKLHTFMQIMHAAYSYFMVLRSRL</sequence>
<evidence type="ECO:0000256" key="6">
    <source>
        <dbReference type="ARBA" id="ARBA00022989"/>
    </source>
</evidence>
<keyword evidence="4 10" id="KW-0812">Transmembrane</keyword>
<comment type="caution">
    <text evidence="10">Lacks conserved residue(s) required for the propagation of feature annotation.</text>
</comment>
<evidence type="ECO:0000256" key="7">
    <source>
        <dbReference type="ARBA" id="ARBA00023136"/>
    </source>
</evidence>
<keyword evidence="5 10" id="KW-0552">Olfaction</keyword>
<dbReference type="Proteomes" id="UP000015103">
    <property type="component" value="Unassembled WGS sequence"/>
</dbReference>
<evidence type="ECO:0000256" key="1">
    <source>
        <dbReference type="ARBA" id="ARBA00004651"/>
    </source>
</evidence>
<evidence type="ECO:0000256" key="5">
    <source>
        <dbReference type="ARBA" id="ARBA00022725"/>
    </source>
</evidence>
<keyword evidence="12" id="KW-1185">Reference proteome</keyword>
<comment type="similarity">
    <text evidence="10">Belongs to the insect chemoreceptor superfamily. Heteromeric odorant receptor channel (TC 1.A.69) family.</text>
</comment>
<evidence type="ECO:0000256" key="10">
    <source>
        <dbReference type="RuleBase" id="RU351113"/>
    </source>
</evidence>
<keyword evidence="6 10" id="KW-1133">Transmembrane helix</keyword>
<dbReference type="EnsemblMetazoa" id="RPRC000507-RA">
    <property type="protein sequence ID" value="RPRC000507-PA"/>
    <property type="gene ID" value="RPRC000507"/>
</dbReference>
<keyword evidence="7 10" id="KW-0472">Membrane</keyword>
<dbReference type="InParanoid" id="T1H908"/>
<protein>
    <recommendedName>
        <fullName evidence="10">Odorant receptor</fullName>
    </recommendedName>
</protein>
<dbReference type="EMBL" id="ACPB03005845">
    <property type="status" value="NOT_ANNOTATED_CDS"/>
    <property type="molecule type" value="Genomic_DNA"/>
</dbReference>
<dbReference type="GO" id="GO:0005886">
    <property type="term" value="C:plasma membrane"/>
    <property type="evidence" value="ECO:0007669"/>
    <property type="project" value="UniProtKB-SubCell"/>
</dbReference>
<dbReference type="AlphaFoldDB" id="T1H908"/>
<dbReference type="GO" id="GO:0005549">
    <property type="term" value="F:odorant binding"/>
    <property type="evidence" value="ECO:0007669"/>
    <property type="project" value="InterPro"/>
</dbReference>
<proteinExistence type="inferred from homology"/>
<feature type="transmembrane region" description="Helical" evidence="10">
    <location>
        <begin position="122"/>
        <end position="147"/>
    </location>
</feature>
<dbReference type="VEuPathDB" id="VectorBase:RPRC000507"/>
<organism evidence="11 12">
    <name type="scientific">Rhodnius prolixus</name>
    <name type="common">Triatomid bug</name>
    <dbReference type="NCBI Taxonomy" id="13249"/>
    <lineage>
        <taxon>Eukaryota</taxon>
        <taxon>Metazoa</taxon>
        <taxon>Ecdysozoa</taxon>
        <taxon>Arthropoda</taxon>
        <taxon>Hexapoda</taxon>
        <taxon>Insecta</taxon>
        <taxon>Pterygota</taxon>
        <taxon>Neoptera</taxon>
        <taxon>Paraneoptera</taxon>
        <taxon>Hemiptera</taxon>
        <taxon>Heteroptera</taxon>
        <taxon>Panheteroptera</taxon>
        <taxon>Cimicomorpha</taxon>
        <taxon>Reduviidae</taxon>
        <taxon>Triatominae</taxon>
        <taxon>Rhodnius</taxon>
    </lineage>
</organism>